<dbReference type="AlphaFoldDB" id="A0A9P0P2B9"/>
<feature type="domain" description="Carboxylesterase type B" evidence="8">
    <location>
        <begin position="37"/>
        <end position="540"/>
    </location>
</feature>
<sequence>MPGLSLSNGLLLLLPVYIFAHCNDYDLTVTLRNPPSSRVKGECRSSGQGRTYHSFSNIPYAESPVGKRRLQKPEPKKSWKGTHQSSGKKRECVQDSFLPGIDLTFGTEDCLVLNVYTPVVVKNSSTLLPVLFFIHGGGFQTGSGTNMVGLGFDQYDPSLFMDQEIVVITINYRLGALGFLTTEDEVIPANLGLRDQSLALKWVQGNIDMFGGDPKDVVISGESAGAASVCHLLLSNVPEMEAVTAGIMTSGTCLSPFGLNMDAREKAFDVGRKLGYHFSENNSASLLKILQSVPVEILFNVTRSRYLPFKSDDGSIPMKWSPVYAKDFYPIGPMTEAVDQGRFQKVPLLFGLNSEECVSPLYMYFLPQIKQKAKIWDRDISKMIQVNLNVHDRYKAAEDMKAIYTNSSFYKDLAAMIKYCTDEQFALPMGRHAEAASKYGVPVYLYILDFKALPHFIPGIEGVGHGEDMLLYWDTIITKAANVLFADYRLVSKRMVRLMSNFVKYKKPVLRQEEIFQNLAWPKFQSEGLMYMKIDTHMEVLSDPRNYSTKRRIWEKHLQKPISVY</sequence>
<organism evidence="9 10">
    <name type="scientific">Acanthoscelides obtectus</name>
    <name type="common">Bean weevil</name>
    <name type="synonym">Bruchus obtectus</name>
    <dbReference type="NCBI Taxonomy" id="200917"/>
    <lineage>
        <taxon>Eukaryota</taxon>
        <taxon>Metazoa</taxon>
        <taxon>Ecdysozoa</taxon>
        <taxon>Arthropoda</taxon>
        <taxon>Hexapoda</taxon>
        <taxon>Insecta</taxon>
        <taxon>Pterygota</taxon>
        <taxon>Neoptera</taxon>
        <taxon>Endopterygota</taxon>
        <taxon>Coleoptera</taxon>
        <taxon>Polyphaga</taxon>
        <taxon>Cucujiformia</taxon>
        <taxon>Chrysomeloidea</taxon>
        <taxon>Chrysomelidae</taxon>
        <taxon>Bruchinae</taxon>
        <taxon>Bruchini</taxon>
        <taxon>Acanthoscelides</taxon>
    </lineage>
</organism>
<keyword evidence="2" id="KW-0719">Serine esterase</keyword>
<dbReference type="Proteomes" id="UP001152888">
    <property type="component" value="Unassembled WGS sequence"/>
</dbReference>
<feature type="compositionally biased region" description="Polar residues" evidence="7">
    <location>
        <begin position="45"/>
        <end position="57"/>
    </location>
</feature>
<protein>
    <recommendedName>
        <fullName evidence="6">Carboxylic ester hydrolase</fullName>
        <ecNumber evidence="6">3.1.1.-</ecNumber>
    </recommendedName>
</protein>
<keyword evidence="5" id="KW-0325">Glycoprotein</keyword>
<dbReference type="GO" id="GO:0052689">
    <property type="term" value="F:carboxylic ester hydrolase activity"/>
    <property type="evidence" value="ECO:0007669"/>
    <property type="project" value="UniProtKB-KW"/>
</dbReference>
<evidence type="ECO:0000256" key="2">
    <source>
        <dbReference type="ARBA" id="ARBA00022487"/>
    </source>
</evidence>
<evidence type="ECO:0000256" key="3">
    <source>
        <dbReference type="ARBA" id="ARBA00022801"/>
    </source>
</evidence>
<evidence type="ECO:0000256" key="6">
    <source>
        <dbReference type="RuleBase" id="RU361235"/>
    </source>
</evidence>
<dbReference type="Pfam" id="PF00135">
    <property type="entry name" value="COesterase"/>
    <property type="match status" value="1"/>
</dbReference>
<accession>A0A9P0P2B9</accession>
<dbReference type="SUPFAM" id="SSF53474">
    <property type="entry name" value="alpha/beta-Hydrolases"/>
    <property type="match status" value="1"/>
</dbReference>
<evidence type="ECO:0000256" key="5">
    <source>
        <dbReference type="ARBA" id="ARBA00023180"/>
    </source>
</evidence>
<evidence type="ECO:0000313" key="9">
    <source>
        <dbReference type="EMBL" id="CAH1962609.1"/>
    </source>
</evidence>
<feature type="signal peptide" evidence="6">
    <location>
        <begin position="1"/>
        <end position="20"/>
    </location>
</feature>
<dbReference type="EC" id="3.1.1.-" evidence="6"/>
<feature type="chain" id="PRO_5040544384" description="Carboxylic ester hydrolase" evidence="6">
    <location>
        <begin position="21"/>
        <end position="565"/>
    </location>
</feature>
<reference evidence="9" key="1">
    <citation type="submission" date="2022-03" db="EMBL/GenBank/DDBJ databases">
        <authorList>
            <person name="Sayadi A."/>
        </authorList>
    </citation>
    <scope>NUCLEOTIDE SEQUENCE</scope>
</reference>
<evidence type="ECO:0000256" key="7">
    <source>
        <dbReference type="SAM" id="MobiDB-lite"/>
    </source>
</evidence>
<gene>
    <name evidence="9" type="ORF">ACAOBT_LOCUS4751</name>
</gene>
<dbReference type="InterPro" id="IPR019826">
    <property type="entry name" value="Carboxylesterase_B_AS"/>
</dbReference>
<keyword evidence="4" id="KW-1015">Disulfide bond</keyword>
<comment type="caution">
    <text evidence="9">The sequence shown here is derived from an EMBL/GenBank/DDBJ whole genome shotgun (WGS) entry which is preliminary data.</text>
</comment>
<dbReference type="InterPro" id="IPR002018">
    <property type="entry name" value="CarbesteraseB"/>
</dbReference>
<evidence type="ECO:0000259" key="8">
    <source>
        <dbReference type="Pfam" id="PF00135"/>
    </source>
</evidence>
<dbReference type="Gene3D" id="3.40.50.1820">
    <property type="entry name" value="alpha/beta hydrolase"/>
    <property type="match status" value="1"/>
</dbReference>
<proteinExistence type="inferred from homology"/>
<name>A0A9P0P2B9_ACAOB</name>
<dbReference type="InterPro" id="IPR029058">
    <property type="entry name" value="AB_hydrolase_fold"/>
</dbReference>
<feature type="region of interest" description="Disordered" evidence="7">
    <location>
        <begin position="35"/>
        <end position="87"/>
    </location>
</feature>
<evidence type="ECO:0000256" key="1">
    <source>
        <dbReference type="ARBA" id="ARBA00005964"/>
    </source>
</evidence>
<comment type="similarity">
    <text evidence="1 6">Belongs to the type-B carboxylesterase/lipase family.</text>
</comment>
<dbReference type="PANTHER" id="PTHR11559">
    <property type="entry name" value="CARBOXYLESTERASE"/>
    <property type="match status" value="1"/>
</dbReference>
<keyword evidence="6" id="KW-0732">Signal</keyword>
<dbReference type="PROSITE" id="PS00122">
    <property type="entry name" value="CARBOXYLESTERASE_B_1"/>
    <property type="match status" value="1"/>
</dbReference>
<evidence type="ECO:0000313" key="10">
    <source>
        <dbReference type="Proteomes" id="UP001152888"/>
    </source>
</evidence>
<keyword evidence="10" id="KW-1185">Reference proteome</keyword>
<dbReference type="OrthoDB" id="6705236at2759"/>
<dbReference type="InterPro" id="IPR050309">
    <property type="entry name" value="Type-B_Carboxylest/Lipase"/>
</dbReference>
<keyword evidence="3 6" id="KW-0378">Hydrolase</keyword>
<evidence type="ECO:0000256" key="4">
    <source>
        <dbReference type="ARBA" id="ARBA00023157"/>
    </source>
</evidence>
<dbReference type="EMBL" id="CAKOFQ010006702">
    <property type="protein sequence ID" value="CAH1962609.1"/>
    <property type="molecule type" value="Genomic_DNA"/>
</dbReference>